<evidence type="ECO:0000256" key="6">
    <source>
        <dbReference type="ARBA" id="ARBA00023136"/>
    </source>
</evidence>
<reference evidence="11" key="1">
    <citation type="submission" date="2012-11" db="EMBL/GenBank/DDBJ databases">
        <authorList>
            <person name="Lucero-Rivera Y.E."/>
            <person name="Tovar-Ramirez D."/>
        </authorList>
    </citation>
    <scope>NUCLEOTIDE SEQUENCE [LARGE SCALE GENOMIC DNA]</scope>
    <source>
        <strain evidence="11">Araruama</strain>
    </source>
</reference>
<dbReference type="GO" id="GO:0004252">
    <property type="term" value="F:serine-type endopeptidase activity"/>
    <property type="evidence" value="ECO:0007669"/>
    <property type="project" value="InterPro"/>
</dbReference>
<evidence type="ECO:0000313" key="11">
    <source>
        <dbReference type="Proteomes" id="UP000189670"/>
    </source>
</evidence>
<dbReference type="InterPro" id="IPR050925">
    <property type="entry name" value="Rhomboid_protease_S54"/>
</dbReference>
<keyword evidence="4" id="KW-0378">Hydrolase</keyword>
<evidence type="ECO:0000313" key="10">
    <source>
        <dbReference type="EMBL" id="ETR69541.1"/>
    </source>
</evidence>
<dbReference type="Proteomes" id="UP000189670">
    <property type="component" value="Unassembled WGS sequence"/>
</dbReference>
<comment type="caution">
    <text evidence="10">The sequence shown here is derived from an EMBL/GenBank/DDBJ whole genome shotgun (WGS) entry which is preliminary data.</text>
</comment>
<feature type="transmembrane region" description="Helical" evidence="7">
    <location>
        <begin position="67"/>
        <end position="94"/>
    </location>
</feature>
<keyword evidence="6 7" id="KW-0472">Membrane</keyword>
<feature type="transmembrane region" description="Helical" evidence="7">
    <location>
        <begin position="197"/>
        <end position="216"/>
    </location>
</feature>
<dbReference type="GO" id="GO:0006457">
    <property type="term" value="P:protein folding"/>
    <property type="evidence" value="ECO:0007669"/>
    <property type="project" value="InterPro"/>
</dbReference>
<dbReference type="FunFam" id="1.20.1540.10:FF:000027">
    <property type="entry name" value="Rhomboid family intramembrane serine protease"/>
    <property type="match status" value="1"/>
</dbReference>
<dbReference type="PANTHER" id="PTHR43731:SF14">
    <property type="entry name" value="PRESENILIN-ASSOCIATED RHOMBOID-LIKE PROTEIN, MITOCHONDRIAL"/>
    <property type="match status" value="1"/>
</dbReference>
<dbReference type="Gene3D" id="2.60.260.20">
    <property type="entry name" value="Urease metallochaperone UreE, N-terminal domain"/>
    <property type="match status" value="1"/>
</dbReference>
<dbReference type="InterPro" id="IPR008971">
    <property type="entry name" value="HSP40/DnaJ_pept-bd"/>
</dbReference>
<dbReference type="InterPro" id="IPR022764">
    <property type="entry name" value="Peptidase_S54_rhomboid_dom"/>
</dbReference>
<dbReference type="AlphaFoldDB" id="A0A1V1P402"/>
<feature type="domain" description="Chaperone DnaJ C-terminal" evidence="8">
    <location>
        <begin position="256"/>
        <end position="321"/>
    </location>
</feature>
<dbReference type="Gene3D" id="1.20.1540.10">
    <property type="entry name" value="Rhomboid-like"/>
    <property type="match status" value="1"/>
</dbReference>
<gene>
    <name evidence="10" type="ORF">OMM_03874</name>
</gene>
<feature type="transmembrane region" description="Helical" evidence="7">
    <location>
        <begin position="12"/>
        <end position="34"/>
    </location>
</feature>
<organism evidence="10 11">
    <name type="scientific">Candidatus Magnetoglobus multicellularis str. Araruama</name>
    <dbReference type="NCBI Taxonomy" id="890399"/>
    <lineage>
        <taxon>Bacteria</taxon>
        <taxon>Pseudomonadati</taxon>
        <taxon>Thermodesulfobacteriota</taxon>
        <taxon>Desulfobacteria</taxon>
        <taxon>Desulfobacterales</taxon>
        <taxon>Desulfobacteraceae</taxon>
        <taxon>Candidatus Magnetoglobus</taxon>
    </lineage>
</organism>
<dbReference type="Pfam" id="PF01694">
    <property type="entry name" value="Rhomboid"/>
    <property type="match status" value="1"/>
</dbReference>
<feature type="domain" description="Peptidase S54 rhomboid" evidence="9">
    <location>
        <begin position="65"/>
        <end position="217"/>
    </location>
</feature>
<sequence length="322" mass="36194">MFPIRDTIQSQCFPIVNYALIGINIFFFGLQLSYGPMEEGLIYLYGLLPVRYSMPELSMHFSIGQQLFSLISFMFLHGGFWHLLTNMWTLYIFGDNVEDHFGSIRYLLFYLLCGMASGLAHLLTNFYSPTPTIGASGAIAGVMGAYFILHPGAKILTLIPIIIIPYFLEIPAFVYLGIWFVLQVVSAAGSSSEFGGIAWWAHIGGFISGIVLLRIISNMPVSEISKQIKNKTTRRHTPYLQVIRPIGPGQDEHLYADIHITPYESNYGARKTVNIPWGFHDQLFRVSIPPGMRDGSFIRLKGQGKRMPSGLRGDLFLKVQIQ</sequence>
<evidence type="ECO:0000256" key="5">
    <source>
        <dbReference type="ARBA" id="ARBA00022989"/>
    </source>
</evidence>
<comment type="similarity">
    <text evidence="2">Belongs to the peptidase S54 family.</text>
</comment>
<dbReference type="GO" id="GO:0051082">
    <property type="term" value="F:unfolded protein binding"/>
    <property type="evidence" value="ECO:0007669"/>
    <property type="project" value="InterPro"/>
</dbReference>
<dbReference type="EMBL" id="ATBP01000618">
    <property type="protein sequence ID" value="ETR69541.1"/>
    <property type="molecule type" value="Genomic_DNA"/>
</dbReference>
<evidence type="ECO:0000259" key="8">
    <source>
        <dbReference type="Pfam" id="PF01556"/>
    </source>
</evidence>
<dbReference type="InterPro" id="IPR035952">
    <property type="entry name" value="Rhomboid-like_sf"/>
</dbReference>
<dbReference type="SUPFAM" id="SSF49493">
    <property type="entry name" value="HSP40/DnaJ peptide-binding domain"/>
    <property type="match status" value="1"/>
</dbReference>
<dbReference type="SUPFAM" id="SSF144091">
    <property type="entry name" value="Rhomboid-like"/>
    <property type="match status" value="1"/>
</dbReference>
<feature type="transmembrane region" description="Helical" evidence="7">
    <location>
        <begin position="106"/>
        <end position="127"/>
    </location>
</feature>
<dbReference type="PANTHER" id="PTHR43731">
    <property type="entry name" value="RHOMBOID PROTEASE"/>
    <property type="match status" value="1"/>
</dbReference>
<keyword evidence="3 7" id="KW-0812">Transmembrane</keyword>
<evidence type="ECO:0000256" key="1">
    <source>
        <dbReference type="ARBA" id="ARBA00004141"/>
    </source>
</evidence>
<proteinExistence type="inferred from homology"/>
<evidence type="ECO:0000256" key="4">
    <source>
        <dbReference type="ARBA" id="ARBA00022801"/>
    </source>
</evidence>
<feature type="transmembrane region" description="Helical" evidence="7">
    <location>
        <begin position="161"/>
        <end position="185"/>
    </location>
</feature>
<evidence type="ECO:0000256" key="3">
    <source>
        <dbReference type="ARBA" id="ARBA00022692"/>
    </source>
</evidence>
<protein>
    <submittedName>
        <fullName evidence="10">Rhomboid family protein</fullName>
    </submittedName>
</protein>
<dbReference type="Pfam" id="PF01556">
    <property type="entry name" value="DnaJ_C"/>
    <property type="match status" value="1"/>
</dbReference>
<dbReference type="InterPro" id="IPR002939">
    <property type="entry name" value="DnaJ_C"/>
</dbReference>
<evidence type="ECO:0000256" key="2">
    <source>
        <dbReference type="ARBA" id="ARBA00009045"/>
    </source>
</evidence>
<comment type="subcellular location">
    <subcellularLocation>
        <location evidence="1">Membrane</location>
        <topology evidence="1">Multi-pass membrane protein</topology>
    </subcellularLocation>
</comment>
<name>A0A1V1P402_9BACT</name>
<evidence type="ECO:0000259" key="9">
    <source>
        <dbReference type="Pfam" id="PF01694"/>
    </source>
</evidence>
<dbReference type="GO" id="GO:0016020">
    <property type="term" value="C:membrane"/>
    <property type="evidence" value="ECO:0007669"/>
    <property type="project" value="UniProtKB-SubCell"/>
</dbReference>
<keyword evidence="5 7" id="KW-1133">Transmembrane helix</keyword>
<feature type="transmembrane region" description="Helical" evidence="7">
    <location>
        <begin position="133"/>
        <end position="149"/>
    </location>
</feature>
<accession>A0A1V1P402</accession>
<evidence type="ECO:0000256" key="7">
    <source>
        <dbReference type="SAM" id="Phobius"/>
    </source>
</evidence>